<dbReference type="EMBL" id="CAUYUE010000009">
    <property type="protein sequence ID" value="CAK0783748.1"/>
    <property type="molecule type" value="Genomic_DNA"/>
</dbReference>
<protein>
    <submittedName>
        <fullName evidence="4">Uncharacterized protein</fullName>
    </submittedName>
</protein>
<accession>A0AAV1ICZ9</accession>
<feature type="coiled-coil region" evidence="1">
    <location>
        <begin position="194"/>
        <end position="337"/>
    </location>
</feature>
<organism evidence="4 5">
    <name type="scientific">Coccomyxa viridis</name>
    <dbReference type="NCBI Taxonomy" id="1274662"/>
    <lineage>
        <taxon>Eukaryota</taxon>
        <taxon>Viridiplantae</taxon>
        <taxon>Chlorophyta</taxon>
        <taxon>core chlorophytes</taxon>
        <taxon>Trebouxiophyceae</taxon>
        <taxon>Trebouxiophyceae incertae sedis</taxon>
        <taxon>Coccomyxaceae</taxon>
        <taxon>Coccomyxa</taxon>
    </lineage>
</organism>
<evidence type="ECO:0000313" key="5">
    <source>
        <dbReference type="Proteomes" id="UP001314263"/>
    </source>
</evidence>
<dbReference type="Proteomes" id="UP001314263">
    <property type="component" value="Unassembled WGS sequence"/>
</dbReference>
<keyword evidence="3" id="KW-0732">Signal</keyword>
<name>A0AAV1ICZ9_9CHLO</name>
<comment type="caution">
    <text evidence="4">The sequence shown here is derived from an EMBL/GenBank/DDBJ whole genome shotgun (WGS) entry which is preliminary data.</text>
</comment>
<dbReference type="AlphaFoldDB" id="A0AAV1ICZ9"/>
<evidence type="ECO:0000313" key="4">
    <source>
        <dbReference type="EMBL" id="CAK0783748.1"/>
    </source>
</evidence>
<keyword evidence="1" id="KW-0175">Coiled coil</keyword>
<evidence type="ECO:0000256" key="3">
    <source>
        <dbReference type="SAM" id="SignalP"/>
    </source>
</evidence>
<feature type="signal peptide" evidence="3">
    <location>
        <begin position="1"/>
        <end position="32"/>
    </location>
</feature>
<feature type="region of interest" description="Disordered" evidence="2">
    <location>
        <begin position="436"/>
        <end position="483"/>
    </location>
</feature>
<reference evidence="4 5" key="1">
    <citation type="submission" date="2023-10" db="EMBL/GenBank/DDBJ databases">
        <authorList>
            <person name="Maclean D."/>
            <person name="Macfadyen A."/>
        </authorList>
    </citation>
    <scope>NUCLEOTIDE SEQUENCE [LARGE SCALE GENOMIC DNA]</scope>
</reference>
<gene>
    <name evidence="4" type="ORF">CVIRNUC_006947</name>
</gene>
<keyword evidence="5" id="KW-1185">Reference proteome</keyword>
<evidence type="ECO:0000256" key="1">
    <source>
        <dbReference type="SAM" id="Coils"/>
    </source>
</evidence>
<sequence length="645" mass="68572">MNVLQKIFFHGTALLAAILQLLYETAFGPSHACKSGQQNGRSLGTSAGSLGCSRAPKQEASLSDDALVRLCRGLQEELRRKDKELTICKADVRALRLERRQVAQERKLDAVHSASLGRQLEQAAQDRAALQKEHGKVVTGMQEELTYYQHAKGAFQAQVHQLERDVGNLKVDLAAKGQGDTRLLEERSELIDAKARLGRQAGELARRAQRAEADLAASRATAQALASNSAALEERLAEQACAHRSLQKRADELETEVASARSELGQEVEELRNVLNATLQDKAQLASQCSAVEAQASYLEADGLQLRAWLEEVILANEALEARVDALEASAAAAIHEAAALEGWVRGSVAEQAAASTRLASFQALSRMLETDGVCKSAMIGVLAIHLVQRERLLSQMRHAPPSRTLHALQCIEAVEDAEVKTAGVTKSASILEAEQLQHASSEVDPAGGSEPRTPSRFALPAPGMASASTSGQSSPCSGPAEESLETACDDAASRAACAASRAQSASAAELRRPSSALPPSMAAAKLAVGVQQQQEHVSSMRRTVSSAAGQIPLPRELLHLGRARSALPPRADRAAVALSGDWQQRLERHLRSRAWPGLERAAPAQAAQPGSIPGGSQLLADLAGLPAQPPERAYPKGPQVLATA</sequence>
<feature type="region of interest" description="Disordered" evidence="2">
    <location>
        <begin position="599"/>
        <end position="645"/>
    </location>
</feature>
<feature type="compositionally biased region" description="Polar residues" evidence="2">
    <location>
        <begin position="467"/>
        <end position="477"/>
    </location>
</feature>
<proteinExistence type="predicted"/>
<evidence type="ECO:0000256" key="2">
    <source>
        <dbReference type="SAM" id="MobiDB-lite"/>
    </source>
</evidence>
<feature type="chain" id="PRO_5043393261" evidence="3">
    <location>
        <begin position="33"/>
        <end position="645"/>
    </location>
</feature>